<name>A0A2T0SPR9_9PSEU</name>
<keyword evidence="2" id="KW-1003">Cell membrane</keyword>
<protein>
    <recommendedName>
        <fullName evidence="9">Pycsar effector protein domain-containing protein</fullName>
    </recommendedName>
</protein>
<evidence type="ECO:0000313" key="10">
    <source>
        <dbReference type="EMBL" id="PRY35400.1"/>
    </source>
</evidence>
<dbReference type="AlphaFoldDB" id="A0A2T0SPR9"/>
<sequence>MKRVVRRRADTLAEAQFAIAQFSGWVTNADTKAGLLATATTILGGALVGQRTAIRASFTPDSWREWALAAVLVWTLAAVVTTAVALTAALRPRVVARGHSRFSWPTVAATPVHELLAADRRTAAREAWRAAHDLAVIARMKFRWLRLALLAWANGATGLFVWFLLSP</sequence>
<evidence type="ECO:0000259" key="9">
    <source>
        <dbReference type="Pfam" id="PF18967"/>
    </source>
</evidence>
<evidence type="ECO:0000256" key="5">
    <source>
        <dbReference type="ARBA" id="ARBA00022989"/>
    </source>
</evidence>
<keyword evidence="5 8" id="KW-1133">Transmembrane helix</keyword>
<evidence type="ECO:0000256" key="2">
    <source>
        <dbReference type="ARBA" id="ARBA00022475"/>
    </source>
</evidence>
<keyword evidence="6" id="KW-0051">Antiviral defense</keyword>
<proteinExistence type="predicted"/>
<dbReference type="Pfam" id="PF18967">
    <property type="entry name" value="PycTM"/>
    <property type="match status" value="1"/>
</dbReference>
<feature type="domain" description="Pycsar effector protein" evidence="9">
    <location>
        <begin position="15"/>
        <end position="164"/>
    </location>
</feature>
<dbReference type="EMBL" id="PVTF01000014">
    <property type="protein sequence ID" value="PRY35400.1"/>
    <property type="molecule type" value="Genomic_DNA"/>
</dbReference>
<evidence type="ECO:0000256" key="7">
    <source>
        <dbReference type="ARBA" id="ARBA00023136"/>
    </source>
</evidence>
<comment type="caution">
    <text evidence="10">The sequence shown here is derived from an EMBL/GenBank/DDBJ whole genome shotgun (WGS) entry which is preliminary data.</text>
</comment>
<accession>A0A2T0SPR9</accession>
<dbReference type="GO" id="GO:0000166">
    <property type="term" value="F:nucleotide binding"/>
    <property type="evidence" value="ECO:0007669"/>
    <property type="project" value="UniProtKB-KW"/>
</dbReference>
<evidence type="ECO:0000256" key="6">
    <source>
        <dbReference type="ARBA" id="ARBA00023118"/>
    </source>
</evidence>
<dbReference type="InterPro" id="IPR043760">
    <property type="entry name" value="PycTM_dom"/>
</dbReference>
<keyword evidence="7 8" id="KW-0472">Membrane</keyword>
<keyword evidence="11" id="KW-1185">Reference proteome</keyword>
<dbReference type="Proteomes" id="UP000239494">
    <property type="component" value="Unassembled WGS sequence"/>
</dbReference>
<evidence type="ECO:0000256" key="3">
    <source>
        <dbReference type="ARBA" id="ARBA00022692"/>
    </source>
</evidence>
<dbReference type="GO" id="GO:0005886">
    <property type="term" value="C:plasma membrane"/>
    <property type="evidence" value="ECO:0007669"/>
    <property type="project" value="UniProtKB-SubCell"/>
</dbReference>
<comment type="subcellular location">
    <subcellularLocation>
        <location evidence="1">Cell membrane</location>
    </subcellularLocation>
</comment>
<reference evidence="10 11" key="1">
    <citation type="submission" date="2018-03" db="EMBL/GenBank/DDBJ databases">
        <title>Genomic Encyclopedia of Archaeal and Bacterial Type Strains, Phase II (KMG-II): from individual species to whole genera.</title>
        <authorList>
            <person name="Goeker M."/>
        </authorList>
    </citation>
    <scope>NUCLEOTIDE SEQUENCE [LARGE SCALE GENOMIC DNA]</scope>
    <source>
        <strain evidence="10 11">DSM 44720</strain>
    </source>
</reference>
<dbReference type="GO" id="GO:0051607">
    <property type="term" value="P:defense response to virus"/>
    <property type="evidence" value="ECO:0007669"/>
    <property type="project" value="UniProtKB-KW"/>
</dbReference>
<feature type="transmembrane region" description="Helical" evidence="8">
    <location>
        <begin position="144"/>
        <end position="165"/>
    </location>
</feature>
<organism evidence="10 11">
    <name type="scientific">Umezawaea tangerina</name>
    <dbReference type="NCBI Taxonomy" id="84725"/>
    <lineage>
        <taxon>Bacteria</taxon>
        <taxon>Bacillati</taxon>
        <taxon>Actinomycetota</taxon>
        <taxon>Actinomycetes</taxon>
        <taxon>Pseudonocardiales</taxon>
        <taxon>Pseudonocardiaceae</taxon>
        <taxon>Umezawaea</taxon>
    </lineage>
</organism>
<evidence type="ECO:0000256" key="1">
    <source>
        <dbReference type="ARBA" id="ARBA00004236"/>
    </source>
</evidence>
<evidence type="ECO:0000256" key="4">
    <source>
        <dbReference type="ARBA" id="ARBA00022741"/>
    </source>
</evidence>
<evidence type="ECO:0000313" key="11">
    <source>
        <dbReference type="Proteomes" id="UP000239494"/>
    </source>
</evidence>
<feature type="transmembrane region" description="Helical" evidence="8">
    <location>
        <begin position="66"/>
        <end position="90"/>
    </location>
</feature>
<keyword evidence="3 8" id="KW-0812">Transmembrane</keyword>
<feature type="transmembrane region" description="Helical" evidence="8">
    <location>
        <begin position="33"/>
        <end position="54"/>
    </location>
</feature>
<gene>
    <name evidence="10" type="ORF">CLV43_114319</name>
</gene>
<evidence type="ECO:0000256" key="8">
    <source>
        <dbReference type="SAM" id="Phobius"/>
    </source>
</evidence>
<keyword evidence="4" id="KW-0547">Nucleotide-binding</keyword>